<evidence type="ECO:0000313" key="9">
    <source>
        <dbReference type="EMBL" id="MFC4161131.1"/>
    </source>
</evidence>
<dbReference type="Gene3D" id="3.30.70.2810">
    <property type="match status" value="1"/>
</dbReference>
<evidence type="ECO:0000313" key="10">
    <source>
        <dbReference type="Proteomes" id="UP001595791"/>
    </source>
</evidence>
<dbReference type="InterPro" id="IPR040739">
    <property type="entry name" value="RlmM_FDX"/>
</dbReference>
<dbReference type="InterPro" id="IPR011224">
    <property type="entry name" value="rRNA_MeTrfase_M"/>
</dbReference>
<dbReference type="Pfam" id="PF01728">
    <property type="entry name" value="FtsJ"/>
    <property type="match status" value="1"/>
</dbReference>
<protein>
    <submittedName>
        <fullName evidence="9">23S rRNA (Cytidine(2498)-2'-O)-methyltransferase RlmM</fullName>
        <ecNumber evidence="9">2.1.1.186</ecNumber>
    </submittedName>
</protein>
<dbReference type="InterPro" id="IPR002877">
    <property type="entry name" value="RNA_MeTrfase_FtsJ_dom"/>
</dbReference>
<keyword evidence="5" id="KW-0949">S-adenosyl-L-methionine</keyword>
<sequence length="342" mass="38603">MSSQASSRWLFYCRPGFERDCLAELIARHPAARAIEMAEGWGSVRQIPPIELSTLVFPRQLLQWVADVTELPSRDRISPLLTAVEALGQRFSDIWFEYPDTNEGKALSSFCKRFGPLFRERAAHLLDTDPTAPRLHLFFPSLERCLLAIADPASASPWPLGIARVKMPVEAPSRSTLKLAEAFLVLVPEQELTQRLKPGMRAVDLGAAPGGWTYQLVTRGLKVIAVDNGPMKGSMAGHPQVEHQRQDGFRYKPRRPVDWVVCDMVEQPHRVAALMAQWLAEGHANQALFNLKLPMKKRSEAVADAFELIDDKLSAAGIRYTISARQLYHDREEVTVYLRRRR</sequence>
<reference evidence="10" key="1">
    <citation type="journal article" date="2019" name="Int. J. Syst. Evol. Microbiol.">
        <title>The Global Catalogue of Microorganisms (GCM) 10K type strain sequencing project: providing services to taxonomists for standard genome sequencing and annotation.</title>
        <authorList>
            <consortium name="The Broad Institute Genomics Platform"/>
            <consortium name="The Broad Institute Genome Sequencing Center for Infectious Disease"/>
            <person name="Wu L."/>
            <person name="Ma J."/>
        </authorList>
    </citation>
    <scope>NUCLEOTIDE SEQUENCE [LARGE SCALE GENOMIC DNA]</scope>
    <source>
        <strain evidence="10">LMG 29894</strain>
    </source>
</reference>
<feature type="domain" description="RlmM ferredoxin-like" evidence="7">
    <location>
        <begin position="9"/>
        <end position="29"/>
    </location>
</feature>
<dbReference type="RefSeq" id="WP_378166721.1">
    <property type="nucleotide sequence ID" value="NZ_JBHSBU010000001.1"/>
</dbReference>
<feature type="domain" description="Ribosomal RNA methyltransferase FtsJ" evidence="6">
    <location>
        <begin position="173"/>
        <end position="266"/>
    </location>
</feature>
<evidence type="ECO:0000256" key="3">
    <source>
        <dbReference type="ARBA" id="ARBA00022603"/>
    </source>
</evidence>
<dbReference type="InterPro" id="IPR029063">
    <property type="entry name" value="SAM-dependent_MTases_sf"/>
</dbReference>
<keyword evidence="1" id="KW-0963">Cytoplasm</keyword>
<comment type="caution">
    <text evidence="9">The sequence shown here is derived from an EMBL/GenBank/DDBJ whole genome shotgun (WGS) entry which is preliminary data.</text>
</comment>
<dbReference type="InterPro" id="IPR048646">
    <property type="entry name" value="RlmM_THUMP-like"/>
</dbReference>
<evidence type="ECO:0000256" key="2">
    <source>
        <dbReference type="ARBA" id="ARBA00022552"/>
    </source>
</evidence>
<evidence type="ECO:0000256" key="5">
    <source>
        <dbReference type="ARBA" id="ARBA00022691"/>
    </source>
</evidence>
<accession>A0ABV8MVX6</accession>
<dbReference type="GO" id="GO:0032259">
    <property type="term" value="P:methylation"/>
    <property type="evidence" value="ECO:0007669"/>
    <property type="project" value="UniProtKB-KW"/>
</dbReference>
<dbReference type="EC" id="2.1.1.186" evidence="9"/>
<evidence type="ECO:0000256" key="4">
    <source>
        <dbReference type="ARBA" id="ARBA00022679"/>
    </source>
</evidence>
<dbReference type="Gene3D" id="3.30.2300.20">
    <property type="match status" value="1"/>
</dbReference>
<keyword evidence="10" id="KW-1185">Reference proteome</keyword>
<dbReference type="NCBIfam" id="NF008734">
    <property type="entry name" value="PRK11760.1"/>
    <property type="match status" value="1"/>
</dbReference>
<evidence type="ECO:0000256" key="1">
    <source>
        <dbReference type="ARBA" id="ARBA00022490"/>
    </source>
</evidence>
<dbReference type="Proteomes" id="UP001595791">
    <property type="component" value="Unassembled WGS sequence"/>
</dbReference>
<feature type="domain" description="Ribosomal RNA large subunit methyltransferase M THUMP-like" evidence="8">
    <location>
        <begin position="75"/>
        <end position="149"/>
    </location>
</feature>
<dbReference type="Pfam" id="PF21239">
    <property type="entry name" value="RLMM_N"/>
    <property type="match status" value="1"/>
</dbReference>
<keyword evidence="2" id="KW-0698">rRNA processing</keyword>
<organism evidence="9 10">
    <name type="scientific">Chitinimonas lacunae</name>
    <dbReference type="NCBI Taxonomy" id="1963018"/>
    <lineage>
        <taxon>Bacteria</taxon>
        <taxon>Pseudomonadati</taxon>
        <taxon>Pseudomonadota</taxon>
        <taxon>Betaproteobacteria</taxon>
        <taxon>Neisseriales</taxon>
        <taxon>Chitinibacteraceae</taxon>
        <taxon>Chitinimonas</taxon>
    </lineage>
</organism>
<evidence type="ECO:0000259" key="7">
    <source>
        <dbReference type="Pfam" id="PF18125"/>
    </source>
</evidence>
<proteinExistence type="predicted"/>
<dbReference type="PIRSF" id="PIRSF028774">
    <property type="entry name" value="UCP028774"/>
    <property type="match status" value="1"/>
</dbReference>
<keyword evidence="3 9" id="KW-0489">Methyltransferase</keyword>
<keyword evidence="4 9" id="KW-0808">Transferase</keyword>
<evidence type="ECO:0000259" key="6">
    <source>
        <dbReference type="Pfam" id="PF01728"/>
    </source>
</evidence>
<evidence type="ECO:0000259" key="8">
    <source>
        <dbReference type="Pfam" id="PF21239"/>
    </source>
</evidence>
<dbReference type="SUPFAM" id="SSF53335">
    <property type="entry name" value="S-adenosyl-L-methionine-dependent methyltransferases"/>
    <property type="match status" value="1"/>
</dbReference>
<dbReference type="GO" id="GO:0008168">
    <property type="term" value="F:methyltransferase activity"/>
    <property type="evidence" value="ECO:0007669"/>
    <property type="project" value="UniProtKB-KW"/>
</dbReference>
<dbReference type="Pfam" id="PF18125">
    <property type="entry name" value="RlmM_FDX"/>
    <property type="match status" value="1"/>
</dbReference>
<gene>
    <name evidence="9" type="primary">rlmM</name>
    <name evidence="9" type="ORF">ACFOW7_17475</name>
</gene>
<dbReference type="Gene3D" id="3.40.50.150">
    <property type="entry name" value="Vaccinia Virus protein VP39"/>
    <property type="match status" value="1"/>
</dbReference>
<name>A0ABV8MVX6_9NEIS</name>
<dbReference type="EMBL" id="JBHSBU010000001">
    <property type="protein sequence ID" value="MFC4161131.1"/>
    <property type="molecule type" value="Genomic_DNA"/>
</dbReference>
<dbReference type="PANTHER" id="PTHR37524:SF2">
    <property type="entry name" value="RIBOSOMAL RNA METHYLTRANSFERASE FTSJ DOMAIN-CONTAINING PROTEIN"/>
    <property type="match status" value="1"/>
</dbReference>
<dbReference type="PANTHER" id="PTHR37524">
    <property type="entry name" value="RIBOSOMAL RNA LARGE SUBUNIT METHYLTRANSFERASE M"/>
    <property type="match status" value="1"/>
</dbReference>